<sequence>RGLESSLRVLILSYNFISILPRAVFSPLSELVHLDLAGNNLLDIEPDLFIQGPLRLASLNLADNLFTNIPYHELTP</sequence>
<feature type="non-terminal residue" evidence="4">
    <location>
        <position position="1"/>
    </location>
</feature>
<organism evidence="3 4">
    <name type="scientific">Diaphorina citri</name>
    <name type="common">Asian citrus psyllid</name>
    <dbReference type="NCBI Taxonomy" id="121845"/>
    <lineage>
        <taxon>Eukaryota</taxon>
        <taxon>Metazoa</taxon>
        <taxon>Ecdysozoa</taxon>
        <taxon>Arthropoda</taxon>
        <taxon>Hexapoda</taxon>
        <taxon>Insecta</taxon>
        <taxon>Pterygota</taxon>
        <taxon>Neoptera</taxon>
        <taxon>Paraneoptera</taxon>
        <taxon>Hemiptera</taxon>
        <taxon>Sternorrhyncha</taxon>
        <taxon>Psylloidea</taxon>
        <taxon>Psyllidae</taxon>
        <taxon>Diaphorininae</taxon>
        <taxon>Diaphorina</taxon>
    </lineage>
</organism>
<dbReference type="PaxDb" id="121845-A0A1S4ES17"/>
<dbReference type="PANTHER" id="PTHR24366:SF96">
    <property type="entry name" value="LEUCINE RICH REPEAT CONTAINING 53"/>
    <property type="match status" value="1"/>
</dbReference>
<evidence type="ECO:0000313" key="4">
    <source>
        <dbReference type="RefSeq" id="XP_017304971.2"/>
    </source>
</evidence>
<evidence type="ECO:0000313" key="3">
    <source>
        <dbReference type="Proteomes" id="UP000079169"/>
    </source>
</evidence>
<dbReference type="GeneID" id="108254507"/>
<keyword evidence="2" id="KW-0677">Repeat</keyword>
<dbReference type="STRING" id="121845.A0A1S4ES17"/>
<feature type="non-terminal residue" evidence="4">
    <location>
        <position position="76"/>
    </location>
</feature>
<keyword evidence="3" id="KW-1185">Reference proteome</keyword>
<reference evidence="4" key="1">
    <citation type="submission" date="2025-08" db="UniProtKB">
        <authorList>
            <consortium name="RefSeq"/>
        </authorList>
    </citation>
    <scope>IDENTIFICATION</scope>
</reference>
<protein>
    <submittedName>
        <fullName evidence="4">Chaoptin-like</fullName>
    </submittedName>
</protein>
<dbReference type="PANTHER" id="PTHR24366">
    <property type="entry name" value="IG(IMMUNOGLOBULIN) AND LRR(LEUCINE RICH REPEAT) DOMAINS"/>
    <property type="match status" value="1"/>
</dbReference>
<dbReference type="Gene3D" id="3.80.10.10">
    <property type="entry name" value="Ribonuclease Inhibitor"/>
    <property type="match status" value="1"/>
</dbReference>
<dbReference type="SUPFAM" id="SSF52058">
    <property type="entry name" value="L domain-like"/>
    <property type="match status" value="1"/>
</dbReference>
<accession>A0A1S4ES17</accession>
<dbReference type="InterPro" id="IPR032675">
    <property type="entry name" value="LRR_dom_sf"/>
</dbReference>
<dbReference type="RefSeq" id="XP_017304971.2">
    <property type="nucleotide sequence ID" value="XM_017449482.2"/>
</dbReference>
<name>A0A1S4ES17_DIACI</name>
<dbReference type="InterPro" id="IPR003591">
    <property type="entry name" value="Leu-rich_rpt_typical-subtyp"/>
</dbReference>
<dbReference type="KEGG" id="dci:108254507"/>
<gene>
    <name evidence="4" type="primary">LOC108254507</name>
</gene>
<dbReference type="AlphaFoldDB" id="A0A1S4ES17"/>
<evidence type="ECO:0000256" key="1">
    <source>
        <dbReference type="ARBA" id="ARBA00022614"/>
    </source>
</evidence>
<dbReference type="Pfam" id="PF13855">
    <property type="entry name" value="LRR_8"/>
    <property type="match status" value="1"/>
</dbReference>
<evidence type="ECO:0000256" key="2">
    <source>
        <dbReference type="ARBA" id="ARBA00022737"/>
    </source>
</evidence>
<dbReference type="Proteomes" id="UP000079169">
    <property type="component" value="Unplaced"/>
</dbReference>
<dbReference type="SMART" id="SM00369">
    <property type="entry name" value="LRR_TYP"/>
    <property type="match status" value="2"/>
</dbReference>
<dbReference type="InterPro" id="IPR001611">
    <property type="entry name" value="Leu-rich_rpt"/>
</dbReference>
<proteinExistence type="predicted"/>
<keyword evidence="1" id="KW-0433">Leucine-rich repeat</keyword>
<dbReference type="PROSITE" id="PS51450">
    <property type="entry name" value="LRR"/>
    <property type="match status" value="1"/>
</dbReference>